<dbReference type="PANTHER" id="PTHR17630:SF44">
    <property type="entry name" value="PROTEIN AIM2"/>
    <property type="match status" value="1"/>
</dbReference>
<dbReference type="Gene3D" id="3.40.50.1820">
    <property type="entry name" value="alpha/beta hydrolase"/>
    <property type="match status" value="1"/>
</dbReference>
<evidence type="ECO:0000313" key="2">
    <source>
        <dbReference type="EMBL" id="KAK7422494.1"/>
    </source>
</evidence>
<dbReference type="InterPro" id="IPR029058">
    <property type="entry name" value="AB_hydrolase_fold"/>
</dbReference>
<dbReference type="Proteomes" id="UP001498421">
    <property type="component" value="Unassembled WGS sequence"/>
</dbReference>
<dbReference type="Pfam" id="PF01738">
    <property type="entry name" value="DLH"/>
    <property type="match status" value="1"/>
</dbReference>
<dbReference type="PANTHER" id="PTHR17630">
    <property type="entry name" value="DIENELACTONE HYDROLASE"/>
    <property type="match status" value="1"/>
</dbReference>
<dbReference type="SUPFAM" id="SSF53474">
    <property type="entry name" value="alpha/beta-Hydrolases"/>
    <property type="match status" value="1"/>
</dbReference>
<dbReference type="InterPro" id="IPR002925">
    <property type="entry name" value="Dienelactn_hydro"/>
</dbReference>
<proteinExistence type="predicted"/>
<evidence type="ECO:0000259" key="1">
    <source>
        <dbReference type="Pfam" id="PF01738"/>
    </source>
</evidence>
<keyword evidence="3" id="KW-1185">Reference proteome</keyword>
<feature type="domain" description="Dienelactone hydrolase" evidence="1">
    <location>
        <begin position="31"/>
        <end position="250"/>
    </location>
</feature>
<gene>
    <name evidence="2" type="ORF">QQZ08_009484</name>
</gene>
<comment type="caution">
    <text evidence="2">The sequence shown here is derived from an EMBL/GenBank/DDBJ whole genome shotgun (WGS) entry which is preliminary data.</text>
</comment>
<organism evidence="2 3">
    <name type="scientific">Neonectria magnoliae</name>
    <dbReference type="NCBI Taxonomy" id="2732573"/>
    <lineage>
        <taxon>Eukaryota</taxon>
        <taxon>Fungi</taxon>
        <taxon>Dikarya</taxon>
        <taxon>Ascomycota</taxon>
        <taxon>Pezizomycotina</taxon>
        <taxon>Sordariomycetes</taxon>
        <taxon>Hypocreomycetidae</taxon>
        <taxon>Hypocreales</taxon>
        <taxon>Nectriaceae</taxon>
        <taxon>Neonectria</taxon>
    </lineage>
</organism>
<name>A0ABR1HNU9_9HYPO</name>
<sequence length="252" mass="27154">MTSNQPGQCCSVGVRHEGEPTGKFIKTGNNINAYIATPPADKAHRHAGIVYVPDIFGIWVNSQLMADQFAANGYTCVIPDFFNGDQVASPPPEGFNIMAWIAGGSTGDNPHTDAHIDPVVLAGVAALRDLGITKIGAVGYCLGAKYVVRNFKDNIIDVGFLAHPSLVTEEEFSAITGPLSIAAAQTDSIFPLEKRIESEKILGKSGLPWQINLFSGVEHGFAVRGDLKSPVQRFAKEQAFFQAVAWFDEHLK</sequence>
<protein>
    <recommendedName>
        <fullName evidence="1">Dienelactone hydrolase domain-containing protein</fullName>
    </recommendedName>
</protein>
<evidence type="ECO:0000313" key="3">
    <source>
        <dbReference type="Proteomes" id="UP001498421"/>
    </source>
</evidence>
<dbReference type="EMBL" id="JAZAVK010000107">
    <property type="protein sequence ID" value="KAK7422494.1"/>
    <property type="molecule type" value="Genomic_DNA"/>
</dbReference>
<reference evidence="2 3" key="1">
    <citation type="journal article" date="2025" name="Microbiol. Resour. Announc.">
        <title>Draft genome sequences for Neonectria magnoliae and Neonectria punicea, canker pathogens of Liriodendron tulipifera and Acer saccharum in West Virginia.</title>
        <authorList>
            <person name="Petronek H.M."/>
            <person name="Kasson M.T."/>
            <person name="Metheny A.M."/>
            <person name="Stauder C.M."/>
            <person name="Lovett B."/>
            <person name="Lynch S.C."/>
            <person name="Garnas J.R."/>
            <person name="Kasson L.R."/>
            <person name="Stajich J.E."/>
        </authorList>
    </citation>
    <scope>NUCLEOTIDE SEQUENCE [LARGE SCALE GENOMIC DNA]</scope>
    <source>
        <strain evidence="2 3">NRRL 64651</strain>
    </source>
</reference>
<accession>A0ABR1HNU9</accession>